<dbReference type="Proteomes" id="UP000095767">
    <property type="component" value="Unassembled WGS sequence"/>
</dbReference>
<reference evidence="1 2" key="1">
    <citation type="submission" date="2016-09" db="EMBL/GenBank/DDBJ databases">
        <title>The draft genome of Dichanthelium oligosanthes: A C3 panicoid grass species.</title>
        <authorList>
            <person name="Studer A.J."/>
            <person name="Schnable J.C."/>
            <person name="Brutnell T.P."/>
        </authorList>
    </citation>
    <scope>NUCLEOTIDE SEQUENCE [LARGE SCALE GENOMIC DNA]</scope>
    <source>
        <strain evidence="2">cv. Kellogg 1175</strain>
        <tissue evidence="1">Leaf</tissue>
    </source>
</reference>
<protein>
    <submittedName>
        <fullName evidence="1">Uncharacterized protein</fullName>
    </submittedName>
</protein>
<evidence type="ECO:0000313" key="2">
    <source>
        <dbReference type="Proteomes" id="UP000095767"/>
    </source>
</evidence>
<feature type="non-terminal residue" evidence="1">
    <location>
        <position position="1"/>
    </location>
</feature>
<keyword evidence="2" id="KW-1185">Reference proteome</keyword>
<sequence length="30" mass="3667">LRKDDTHKSRNGPNFLRFLLRSFFLFQICP</sequence>
<dbReference type="EMBL" id="LWDX02030913">
    <property type="protein sequence ID" value="OEL28065.1"/>
    <property type="molecule type" value="Genomic_DNA"/>
</dbReference>
<evidence type="ECO:0000313" key="1">
    <source>
        <dbReference type="EMBL" id="OEL28065.1"/>
    </source>
</evidence>
<gene>
    <name evidence="1" type="ORF">BAE44_0010917</name>
</gene>
<dbReference type="AlphaFoldDB" id="A0A1E5VSI0"/>
<proteinExistence type="predicted"/>
<name>A0A1E5VSI0_9POAL</name>
<organism evidence="1 2">
    <name type="scientific">Dichanthelium oligosanthes</name>
    <dbReference type="NCBI Taxonomy" id="888268"/>
    <lineage>
        <taxon>Eukaryota</taxon>
        <taxon>Viridiplantae</taxon>
        <taxon>Streptophyta</taxon>
        <taxon>Embryophyta</taxon>
        <taxon>Tracheophyta</taxon>
        <taxon>Spermatophyta</taxon>
        <taxon>Magnoliopsida</taxon>
        <taxon>Liliopsida</taxon>
        <taxon>Poales</taxon>
        <taxon>Poaceae</taxon>
        <taxon>PACMAD clade</taxon>
        <taxon>Panicoideae</taxon>
        <taxon>Panicodae</taxon>
        <taxon>Paniceae</taxon>
        <taxon>Dichantheliinae</taxon>
        <taxon>Dichanthelium</taxon>
    </lineage>
</organism>
<accession>A0A1E5VSI0</accession>
<comment type="caution">
    <text evidence="1">The sequence shown here is derived from an EMBL/GenBank/DDBJ whole genome shotgun (WGS) entry which is preliminary data.</text>
</comment>